<organism evidence="1 2">
    <name type="scientific">Marinobacterium halophilum</name>
    <dbReference type="NCBI Taxonomy" id="267374"/>
    <lineage>
        <taxon>Bacteria</taxon>
        <taxon>Pseudomonadati</taxon>
        <taxon>Pseudomonadota</taxon>
        <taxon>Gammaproteobacteria</taxon>
        <taxon>Oceanospirillales</taxon>
        <taxon>Oceanospirillaceae</taxon>
        <taxon>Marinobacterium</taxon>
    </lineage>
</organism>
<name>A0A2P8EWH8_9GAMM</name>
<comment type="caution">
    <text evidence="1">The sequence shown here is derived from an EMBL/GenBank/DDBJ whole genome shotgun (WGS) entry which is preliminary data.</text>
</comment>
<proteinExistence type="predicted"/>
<dbReference type="Proteomes" id="UP000242133">
    <property type="component" value="Unassembled WGS sequence"/>
</dbReference>
<evidence type="ECO:0000313" key="1">
    <source>
        <dbReference type="EMBL" id="PSL13821.1"/>
    </source>
</evidence>
<evidence type="ECO:0000313" key="2">
    <source>
        <dbReference type="Proteomes" id="UP000242133"/>
    </source>
</evidence>
<keyword evidence="2" id="KW-1185">Reference proteome</keyword>
<reference evidence="1 2" key="1">
    <citation type="submission" date="2018-03" db="EMBL/GenBank/DDBJ databases">
        <title>Genomic Encyclopedia of Archaeal and Bacterial Type Strains, Phase II (KMG-II): from individual species to whole genera.</title>
        <authorList>
            <person name="Goeker M."/>
        </authorList>
    </citation>
    <scope>NUCLEOTIDE SEQUENCE [LARGE SCALE GENOMIC DNA]</scope>
    <source>
        <strain evidence="1 2">DSM 17586</strain>
    </source>
</reference>
<dbReference type="EMBL" id="PYGI01000010">
    <property type="protein sequence ID" value="PSL13821.1"/>
    <property type="molecule type" value="Genomic_DNA"/>
</dbReference>
<dbReference type="AlphaFoldDB" id="A0A2P8EWH8"/>
<protein>
    <submittedName>
        <fullName evidence="1">Uncharacterized protein</fullName>
    </submittedName>
</protein>
<sequence length="92" mass="10418">MKTPVSLRPGFLLVGRKHSTPPIHRSPFRDPPCLKGPTHLQPSRPIQGTEGFAYLSLILSHRLNQTFLDIQIVVFQYAEKGLCGFDCFYMFG</sequence>
<accession>A0A2P8EWH8</accession>
<gene>
    <name evidence="1" type="ORF">CLV44_1101</name>
</gene>